<keyword evidence="3" id="KW-1185">Reference proteome</keyword>
<evidence type="ECO:0000313" key="3">
    <source>
        <dbReference type="Proteomes" id="UP000299102"/>
    </source>
</evidence>
<organism evidence="2 3">
    <name type="scientific">Eumeta variegata</name>
    <name type="common">Bagworm moth</name>
    <name type="synonym">Eumeta japonica</name>
    <dbReference type="NCBI Taxonomy" id="151549"/>
    <lineage>
        <taxon>Eukaryota</taxon>
        <taxon>Metazoa</taxon>
        <taxon>Ecdysozoa</taxon>
        <taxon>Arthropoda</taxon>
        <taxon>Hexapoda</taxon>
        <taxon>Insecta</taxon>
        <taxon>Pterygota</taxon>
        <taxon>Neoptera</taxon>
        <taxon>Endopterygota</taxon>
        <taxon>Lepidoptera</taxon>
        <taxon>Glossata</taxon>
        <taxon>Ditrysia</taxon>
        <taxon>Tineoidea</taxon>
        <taxon>Psychidae</taxon>
        <taxon>Oiketicinae</taxon>
        <taxon>Eumeta</taxon>
    </lineage>
</organism>
<accession>A0A4C1ZN25</accession>
<dbReference type="AlphaFoldDB" id="A0A4C1ZN25"/>
<gene>
    <name evidence="2" type="ORF">EVAR_59012_1</name>
</gene>
<dbReference type="Proteomes" id="UP000299102">
    <property type="component" value="Unassembled WGS sequence"/>
</dbReference>
<evidence type="ECO:0000256" key="1">
    <source>
        <dbReference type="SAM" id="MobiDB-lite"/>
    </source>
</evidence>
<protein>
    <submittedName>
        <fullName evidence="2">Uncharacterized protein</fullName>
    </submittedName>
</protein>
<reference evidence="2 3" key="1">
    <citation type="journal article" date="2019" name="Commun. Biol.">
        <title>The bagworm genome reveals a unique fibroin gene that provides high tensile strength.</title>
        <authorList>
            <person name="Kono N."/>
            <person name="Nakamura H."/>
            <person name="Ohtoshi R."/>
            <person name="Tomita M."/>
            <person name="Numata K."/>
            <person name="Arakawa K."/>
        </authorList>
    </citation>
    <scope>NUCLEOTIDE SEQUENCE [LARGE SCALE GENOMIC DNA]</scope>
</reference>
<feature type="region of interest" description="Disordered" evidence="1">
    <location>
        <begin position="56"/>
        <end position="97"/>
    </location>
</feature>
<dbReference type="EMBL" id="BGZK01001895">
    <property type="protein sequence ID" value="GBP87935.1"/>
    <property type="molecule type" value="Genomic_DNA"/>
</dbReference>
<name>A0A4C1ZN25_EUMVA</name>
<comment type="caution">
    <text evidence="2">The sequence shown here is derived from an EMBL/GenBank/DDBJ whole genome shotgun (WGS) entry which is preliminary data.</text>
</comment>
<evidence type="ECO:0000313" key="2">
    <source>
        <dbReference type="EMBL" id="GBP87935.1"/>
    </source>
</evidence>
<sequence>MALKNLQLLKPLKIDMQCNKKTTPMKAPPSAISRSISKSAENLIASTRYGENIVRNRKSRSTEQPNLVKGTSTLGLPALGRQFNGRDTDSYRSGSRNGSYPIRIREAGNPLMTPLGLRIFMSSGDHLISDGLPIRSSF</sequence>
<feature type="compositionally biased region" description="Polar residues" evidence="1">
    <location>
        <begin position="62"/>
        <end position="74"/>
    </location>
</feature>
<dbReference type="OrthoDB" id="3176171at2759"/>
<proteinExistence type="predicted"/>